<protein>
    <submittedName>
        <fullName evidence="2">Os07g0261466 protein</fullName>
    </submittedName>
</protein>
<gene>
    <name evidence="2" type="ordered locus">Os07g0261466</name>
    <name evidence="2" type="ORF">OSNPB_070261466</name>
</gene>
<dbReference type="EMBL" id="AP014963">
    <property type="protein sequence ID" value="BAT00896.1"/>
    <property type="molecule type" value="Genomic_DNA"/>
</dbReference>
<accession>A0A0P0X4M9</accession>
<organism evidence="2 3">
    <name type="scientific">Oryza sativa subsp. japonica</name>
    <name type="common">Rice</name>
    <dbReference type="NCBI Taxonomy" id="39947"/>
    <lineage>
        <taxon>Eukaryota</taxon>
        <taxon>Viridiplantae</taxon>
        <taxon>Streptophyta</taxon>
        <taxon>Embryophyta</taxon>
        <taxon>Tracheophyta</taxon>
        <taxon>Spermatophyta</taxon>
        <taxon>Magnoliopsida</taxon>
        <taxon>Liliopsida</taxon>
        <taxon>Poales</taxon>
        <taxon>Poaceae</taxon>
        <taxon>BOP clade</taxon>
        <taxon>Oryzoideae</taxon>
        <taxon>Oryzeae</taxon>
        <taxon>Oryzinae</taxon>
        <taxon>Oryza</taxon>
        <taxon>Oryza sativa</taxon>
    </lineage>
</organism>
<evidence type="ECO:0000313" key="2">
    <source>
        <dbReference type="EMBL" id="BAT00896.1"/>
    </source>
</evidence>
<reference evidence="2 3" key="3">
    <citation type="journal article" date="2013" name="Rice">
        <title>Improvement of the Oryza sativa Nipponbare reference genome using next generation sequence and optical map data.</title>
        <authorList>
            <person name="Kawahara Y."/>
            <person name="de la Bastide M."/>
            <person name="Hamilton J.P."/>
            <person name="Kanamori H."/>
            <person name="McCombie W.R."/>
            <person name="Ouyang S."/>
            <person name="Schwartz D.C."/>
            <person name="Tanaka T."/>
            <person name="Wu J."/>
            <person name="Zhou S."/>
            <person name="Childs K.L."/>
            <person name="Davidson R.M."/>
            <person name="Lin H."/>
            <person name="Quesada-Ocampo L."/>
            <person name="Vaillancourt B."/>
            <person name="Sakai H."/>
            <person name="Lee S.S."/>
            <person name="Kim J."/>
            <person name="Numa H."/>
            <person name="Itoh T."/>
            <person name="Buell C.R."/>
            <person name="Matsumoto T."/>
        </authorList>
    </citation>
    <scope>NUCLEOTIDE SEQUENCE [LARGE SCALE GENOMIC DNA]</scope>
    <source>
        <strain evidence="3">cv. Nipponbare</strain>
    </source>
</reference>
<name>A0A0P0X4M9_ORYSJ</name>
<reference evidence="2 3" key="2">
    <citation type="journal article" date="2013" name="Plant Cell Physiol.">
        <title>Rice Annotation Project Database (RAP-DB): an integrative and interactive database for rice genomics.</title>
        <authorList>
            <person name="Sakai H."/>
            <person name="Lee S.S."/>
            <person name="Tanaka T."/>
            <person name="Numa H."/>
            <person name="Kim J."/>
            <person name="Kawahara Y."/>
            <person name="Wakimoto H."/>
            <person name="Yang C.C."/>
            <person name="Iwamoto M."/>
            <person name="Abe T."/>
            <person name="Yamada Y."/>
            <person name="Muto A."/>
            <person name="Inokuchi H."/>
            <person name="Ikemura T."/>
            <person name="Matsumoto T."/>
            <person name="Sasaki T."/>
            <person name="Itoh T."/>
        </authorList>
    </citation>
    <scope>NUCLEOTIDE SEQUENCE [LARGE SCALE GENOMIC DNA]</scope>
    <source>
        <strain evidence="3">cv. Nipponbare</strain>
    </source>
</reference>
<evidence type="ECO:0000313" key="3">
    <source>
        <dbReference type="Proteomes" id="UP000059680"/>
    </source>
</evidence>
<evidence type="ECO:0000256" key="1">
    <source>
        <dbReference type="SAM" id="MobiDB-lite"/>
    </source>
</evidence>
<dbReference type="InParanoid" id="A0A0P0X4M9"/>
<proteinExistence type="predicted"/>
<dbReference type="AlphaFoldDB" id="A0A0P0X4M9"/>
<feature type="region of interest" description="Disordered" evidence="1">
    <location>
        <begin position="40"/>
        <end position="61"/>
    </location>
</feature>
<sequence length="108" mass="11946">MEGELMNGTKVLAVPYLDPNLDHMMRLWPSRHWRRRENGTKDMDPVIWPPEAKGEGGKAGACGKEVAATRVFAGKGGDEKEVDAWGCRLRRRRCLGGGEGDEVTANTH</sequence>
<reference evidence="3" key="1">
    <citation type="journal article" date="2005" name="Nature">
        <title>The map-based sequence of the rice genome.</title>
        <authorList>
            <consortium name="International rice genome sequencing project (IRGSP)"/>
            <person name="Matsumoto T."/>
            <person name="Wu J."/>
            <person name="Kanamori H."/>
            <person name="Katayose Y."/>
            <person name="Fujisawa M."/>
            <person name="Namiki N."/>
            <person name="Mizuno H."/>
            <person name="Yamamoto K."/>
            <person name="Antonio B.A."/>
            <person name="Baba T."/>
            <person name="Sakata K."/>
            <person name="Nagamura Y."/>
            <person name="Aoki H."/>
            <person name="Arikawa K."/>
            <person name="Arita K."/>
            <person name="Bito T."/>
            <person name="Chiden Y."/>
            <person name="Fujitsuka N."/>
            <person name="Fukunaka R."/>
            <person name="Hamada M."/>
            <person name="Harada C."/>
            <person name="Hayashi A."/>
            <person name="Hijishita S."/>
            <person name="Honda M."/>
            <person name="Hosokawa S."/>
            <person name="Ichikawa Y."/>
            <person name="Idonuma A."/>
            <person name="Iijima M."/>
            <person name="Ikeda M."/>
            <person name="Ikeno M."/>
            <person name="Ito K."/>
            <person name="Ito S."/>
            <person name="Ito T."/>
            <person name="Ito Y."/>
            <person name="Ito Y."/>
            <person name="Iwabuchi A."/>
            <person name="Kamiya K."/>
            <person name="Karasawa W."/>
            <person name="Kurita K."/>
            <person name="Katagiri S."/>
            <person name="Kikuta A."/>
            <person name="Kobayashi H."/>
            <person name="Kobayashi N."/>
            <person name="Machita K."/>
            <person name="Maehara T."/>
            <person name="Masukawa M."/>
            <person name="Mizubayashi T."/>
            <person name="Mukai Y."/>
            <person name="Nagasaki H."/>
            <person name="Nagata Y."/>
            <person name="Naito S."/>
            <person name="Nakashima M."/>
            <person name="Nakama Y."/>
            <person name="Nakamichi Y."/>
            <person name="Nakamura M."/>
            <person name="Meguro A."/>
            <person name="Negishi M."/>
            <person name="Ohta I."/>
            <person name="Ohta T."/>
            <person name="Okamoto M."/>
            <person name="Ono N."/>
            <person name="Saji S."/>
            <person name="Sakaguchi M."/>
            <person name="Sakai K."/>
            <person name="Shibata M."/>
            <person name="Shimokawa T."/>
            <person name="Song J."/>
            <person name="Takazaki Y."/>
            <person name="Terasawa K."/>
            <person name="Tsugane M."/>
            <person name="Tsuji K."/>
            <person name="Ueda S."/>
            <person name="Waki K."/>
            <person name="Yamagata H."/>
            <person name="Yamamoto M."/>
            <person name="Yamamoto S."/>
            <person name="Yamane H."/>
            <person name="Yoshiki S."/>
            <person name="Yoshihara R."/>
            <person name="Yukawa K."/>
            <person name="Zhong H."/>
            <person name="Yano M."/>
            <person name="Yuan Q."/>
            <person name="Ouyang S."/>
            <person name="Liu J."/>
            <person name="Jones K.M."/>
            <person name="Gansberger K."/>
            <person name="Moffat K."/>
            <person name="Hill J."/>
            <person name="Bera J."/>
            <person name="Fadrosh D."/>
            <person name="Jin S."/>
            <person name="Johri S."/>
            <person name="Kim M."/>
            <person name="Overton L."/>
            <person name="Reardon M."/>
            <person name="Tsitrin T."/>
            <person name="Vuong H."/>
            <person name="Weaver B."/>
            <person name="Ciecko A."/>
            <person name="Tallon L."/>
            <person name="Jackson J."/>
            <person name="Pai G."/>
            <person name="Aken S.V."/>
            <person name="Utterback T."/>
            <person name="Reidmuller S."/>
            <person name="Feldblyum T."/>
            <person name="Hsiao J."/>
            <person name="Zismann V."/>
            <person name="Iobst S."/>
            <person name="de Vazeille A.R."/>
            <person name="Buell C.R."/>
            <person name="Ying K."/>
            <person name="Li Y."/>
            <person name="Lu T."/>
            <person name="Huang Y."/>
            <person name="Zhao Q."/>
            <person name="Feng Q."/>
            <person name="Zhang L."/>
            <person name="Zhu J."/>
            <person name="Weng Q."/>
            <person name="Mu J."/>
            <person name="Lu Y."/>
            <person name="Fan D."/>
            <person name="Liu Y."/>
            <person name="Guan J."/>
            <person name="Zhang Y."/>
            <person name="Yu S."/>
            <person name="Liu X."/>
            <person name="Zhang Y."/>
            <person name="Hong G."/>
            <person name="Han B."/>
            <person name="Choisne N."/>
            <person name="Demange N."/>
            <person name="Orjeda G."/>
            <person name="Samain S."/>
            <person name="Cattolico L."/>
            <person name="Pelletier E."/>
            <person name="Couloux A."/>
            <person name="Segurens B."/>
            <person name="Wincker P."/>
            <person name="D'Hont A."/>
            <person name="Scarpelli C."/>
            <person name="Weissenbach J."/>
            <person name="Salanoubat M."/>
            <person name="Quetier F."/>
            <person name="Yu Y."/>
            <person name="Kim H.R."/>
            <person name="Rambo T."/>
            <person name="Currie J."/>
            <person name="Collura K."/>
            <person name="Luo M."/>
            <person name="Yang T."/>
            <person name="Ammiraju J.S.S."/>
            <person name="Engler F."/>
            <person name="Soderlund C."/>
            <person name="Wing R.A."/>
            <person name="Palmer L.E."/>
            <person name="de la Bastide M."/>
            <person name="Spiegel L."/>
            <person name="Nascimento L."/>
            <person name="Zutavern T."/>
            <person name="O'Shaughnessy A."/>
            <person name="Dike S."/>
            <person name="Dedhia N."/>
            <person name="Preston R."/>
            <person name="Balija V."/>
            <person name="McCombie W.R."/>
            <person name="Chow T."/>
            <person name="Chen H."/>
            <person name="Chung M."/>
            <person name="Chen C."/>
            <person name="Shaw J."/>
            <person name="Wu H."/>
            <person name="Hsiao K."/>
            <person name="Chao Y."/>
            <person name="Chu M."/>
            <person name="Cheng C."/>
            <person name="Hour A."/>
            <person name="Lee P."/>
            <person name="Lin S."/>
            <person name="Lin Y."/>
            <person name="Liou J."/>
            <person name="Liu S."/>
            <person name="Hsing Y."/>
            <person name="Raghuvanshi S."/>
            <person name="Mohanty A."/>
            <person name="Bharti A.K."/>
            <person name="Gaur A."/>
            <person name="Gupta V."/>
            <person name="Kumar D."/>
            <person name="Ravi V."/>
            <person name="Vij S."/>
            <person name="Kapur A."/>
            <person name="Khurana P."/>
            <person name="Khurana P."/>
            <person name="Khurana J.P."/>
            <person name="Tyagi A.K."/>
            <person name="Gaikwad K."/>
            <person name="Singh A."/>
            <person name="Dalal V."/>
            <person name="Srivastava S."/>
            <person name="Dixit A."/>
            <person name="Pal A.K."/>
            <person name="Ghazi I.A."/>
            <person name="Yadav M."/>
            <person name="Pandit A."/>
            <person name="Bhargava A."/>
            <person name="Sureshbabu K."/>
            <person name="Batra K."/>
            <person name="Sharma T.R."/>
            <person name="Mohapatra T."/>
            <person name="Singh N.K."/>
            <person name="Messing J."/>
            <person name="Nelson A.B."/>
            <person name="Fuks G."/>
            <person name="Kavchok S."/>
            <person name="Keizer G."/>
            <person name="Linton E."/>
            <person name="Llaca V."/>
            <person name="Song R."/>
            <person name="Tanyolac B."/>
            <person name="Young S."/>
            <person name="Ho-Il K."/>
            <person name="Hahn J.H."/>
            <person name="Sangsakoo G."/>
            <person name="Vanavichit A."/>
            <person name="de Mattos Luiz.A.T."/>
            <person name="Zimmer P.D."/>
            <person name="Malone G."/>
            <person name="Dellagostin O."/>
            <person name="de Oliveira A.C."/>
            <person name="Bevan M."/>
            <person name="Bancroft I."/>
            <person name="Minx P."/>
            <person name="Cordum H."/>
            <person name="Wilson R."/>
            <person name="Cheng Z."/>
            <person name="Jin W."/>
            <person name="Jiang J."/>
            <person name="Leong S.A."/>
            <person name="Iwama H."/>
            <person name="Gojobori T."/>
            <person name="Itoh T."/>
            <person name="Niimura Y."/>
            <person name="Fujii Y."/>
            <person name="Habara T."/>
            <person name="Sakai H."/>
            <person name="Sato Y."/>
            <person name="Wilson G."/>
            <person name="Kumar K."/>
            <person name="McCouch S."/>
            <person name="Juretic N."/>
            <person name="Hoen D."/>
            <person name="Wright S."/>
            <person name="Bruskiewich R."/>
            <person name="Bureau T."/>
            <person name="Miyao A."/>
            <person name="Hirochika H."/>
            <person name="Nishikawa T."/>
            <person name="Kadowaki K."/>
            <person name="Sugiura M."/>
            <person name="Burr B."/>
            <person name="Sasaki T."/>
        </authorList>
    </citation>
    <scope>NUCLEOTIDE SEQUENCE [LARGE SCALE GENOMIC DNA]</scope>
    <source>
        <strain evidence="3">cv. Nipponbare</strain>
    </source>
</reference>
<dbReference type="PaxDb" id="39947-A0A0P0X4M9"/>
<keyword evidence="3" id="KW-1185">Reference proteome</keyword>
<dbReference type="Proteomes" id="UP000059680">
    <property type="component" value="Chromosome 7"/>
</dbReference>